<sequence>MTELPIPCTADEVRAILARAKTRISRPIKPQPPNGATEVCVEGVYGESAVTYRAFPDGGSARHAICACPFGVPGDKLWVQECWGLKTGTQSDHSSRVFYRADGADRIEYWQDDNQVPEKYGYGLSQSDKWRQSNHMPRWASRIDLLVKRAWVEQVQKIPWLDILAEGVPGVRHPTGEPMLDDFTGGCDAETTFRDYWDNIYAKRGFGWDENPWVAAAEFSLIENAKARKS</sequence>
<organism evidence="1">
    <name type="scientific">marine sediment metagenome</name>
    <dbReference type="NCBI Taxonomy" id="412755"/>
    <lineage>
        <taxon>unclassified sequences</taxon>
        <taxon>metagenomes</taxon>
        <taxon>ecological metagenomes</taxon>
    </lineage>
</organism>
<protein>
    <submittedName>
        <fullName evidence="1">Uncharacterized protein</fullName>
    </submittedName>
</protein>
<proteinExistence type="predicted"/>
<reference evidence="1" key="1">
    <citation type="journal article" date="2015" name="Nature">
        <title>Complex archaea that bridge the gap between prokaryotes and eukaryotes.</title>
        <authorList>
            <person name="Spang A."/>
            <person name="Saw J.H."/>
            <person name="Jorgensen S.L."/>
            <person name="Zaremba-Niedzwiedzka K."/>
            <person name="Martijn J."/>
            <person name="Lind A.E."/>
            <person name="van Eijk R."/>
            <person name="Schleper C."/>
            <person name="Guy L."/>
            <person name="Ettema T.J."/>
        </authorList>
    </citation>
    <scope>NUCLEOTIDE SEQUENCE</scope>
</reference>
<accession>A0A0F9KEC0</accession>
<name>A0A0F9KEC0_9ZZZZ</name>
<evidence type="ECO:0000313" key="1">
    <source>
        <dbReference type="EMBL" id="KKM73031.1"/>
    </source>
</evidence>
<gene>
    <name evidence="1" type="ORF">LCGC14_1414650</name>
</gene>
<comment type="caution">
    <text evidence="1">The sequence shown here is derived from an EMBL/GenBank/DDBJ whole genome shotgun (WGS) entry which is preliminary data.</text>
</comment>
<dbReference type="EMBL" id="LAZR01009370">
    <property type="protein sequence ID" value="KKM73031.1"/>
    <property type="molecule type" value="Genomic_DNA"/>
</dbReference>
<dbReference type="AlphaFoldDB" id="A0A0F9KEC0"/>